<accession>A0AAN6JN77</accession>
<evidence type="ECO:0000256" key="1">
    <source>
        <dbReference type="SAM" id="MobiDB-lite"/>
    </source>
</evidence>
<dbReference type="Proteomes" id="UP001176517">
    <property type="component" value="Unassembled WGS sequence"/>
</dbReference>
<dbReference type="AlphaFoldDB" id="A0AAN6JN77"/>
<feature type="compositionally biased region" description="Basic and acidic residues" evidence="1">
    <location>
        <begin position="13"/>
        <end position="23"/>
    </location>
</feature>
<comment type="caution">
    <text evidence="2">The sequence shown here is derived from an EMBL/GenBank/DDBJ whole genome shotgun (WGS) entry which is preliminary data.</text>
</comment>
<name>A0AAN6JN77_9BASI</name>
<gene>
    <name evidence="2" type="ORF">OC846_006962</name>
</gene>
<keyword evidence="3" id="KW-1185">Reference proteome</keyword>
<proteinExistence type="predicted"/>
<evidence type="ECO:0000313" key="3">
    <source>
        <dbReference type="Proteomes" id="UP001176517"/>
    </source>
</evidence>
<feature type="non-terminal residue" evidence="2">
    <location>
        <position position="1"/>
    </location>
</feature>
<protein>
    <submittedName>
        <fullName evidence="2">Uncharacterized protein</fullName>
    </submittedName>
</protein>
<dbReference type="EMBL" id="JAPDMZ010000794">
    <property type="protein sequence ID" value="KAK0541722.1"/>
    <property type="molecule type" value="Genomic_DNA"/>
</dbReference>
<feature type="compositionally biased region" description="Polar residues" evidence="1">
    <location>
        <begin position="24"/>
        <end position="36"/>
    </location>
</feature>
<evidence type="ECO:0000313" key="2">
    <source>
        <dbReference type="EMBL" id="KAK0541722.1"/>
    </source>
</evidence>
<reference evidence="2" key="1">
    <citation type="journal article" date="2023" name="PhytoFront">
        <title>Draft Genome Resources of Seven Strains of Tilletia horrida, Causal Agent of Kernel Smut of Rice.</title>
        <authorList>
            <person name="Khanal S."/>
            <person name="Antony Babu S."/>
            <person name="Zhou X.G."/>
        </authorList>
    </citation>
    <scope>NUCLEOTIDE SEQUENCE</scope>
    <source>
        <strain evidence="2">TX6</strain>
    </source>
</reference>
<organism evidence="2 3">
    <name type="scientific">Tilletia horrida</name>
    <dbReference type="NCBI Taxonomy" id="155126"/>
    <lineage>
        <taxon>Eukaryota</taxon>
        <taxon>Fungi</taxon>
        <taxon>Dikarya</taxon>
        <taxon>Basidiomycota</taxon>
        <taxon>Ustilaginomycotina</taxon>
        <taxon>Exobasidiomycetes</taxon>
        <taxon>Tilletiales</taxon>
        <taxon>Tilletiaceae</taxon>
        <taxon>Tilletia</taxon>
    </lineage>
</organism>
<sequence>VLVGAPASPSAPPEERTNNDRFESTSPYAVQVNHGTPSPLEREVAQENNEQAPEKRIVYSPRITYPRYDTVWRAGDKVHVNWNTNNIPPAARSHRGFIMLGYQPANGQGGLNLHRTMATNFPIVAGHVSFTLPKDLPTRDDYIVVLFGDSGNASALFTIKGRANQLIQFLDTEAVDSSSDGLHPLVYKAAQKPDVVGPGVQGESLGDIIKGNTNGLLL</sequence>
<feature type="region of interest" description="Disordered" evidence="1">
    <location>
        <begin position="1"/>
        <end position="39"/>
    </location>
</feature>